<feature type="transmembrane region" description="Helical" evidence="1">
    <location>
        <begin position="143"/>
        <end position="161"/>
    </location>
</feature>
<gene>
    <name evidence="2" type="ORF">F511_10813</name>
</gene>
<organism evidence="2 3">
    <name type="scientific">Dorcoceras hygrometricum</name>
    <dbReference type="NCBI Taxonomy" id="472368"/>
    <lineage>
        <taxon>Eukaryota</taxon>
        <taxon>Viridiplantae</taxon>
        <taxon>Streptophyta</taxon>
        <taxon>Embryophyta</taxon>
        <taxon>Tracheophyta</taxon>
        <taxon>Spermatophyta</taxon>
        <taxon>Magnoliopsida</taxon>
        <taxon>eudicotyledons</taxon>
        <taxon>Gunneridae</taxon>
        <taxon>Pentapetalae</taxon>
        <taxon>asterids</taxon>
        <taxon>lamiids</taxon>
        <taxon>Lamiales</taxon>
        <taxon>Gesneriaceae</taxon>
        <taxon>Didymocarpoideae</taxon>
        <taxon>Trichosporeae</taxon>
        <taxon>Loxocarpinae</taxon>
        <taxon>Dorcoceras</taxon>
    </lineage>
</organism>
<proteinExistence type="predicted"/>
<name>A0A2Z7BBV3_9LAMI</name>
<reference evidence="2 3" key="1">
    <citation type="journal article" date="2015" name="Proc. Natl. Acad. Sci. U.S.A.">
        <title>The resurrection genome of Boea hygrometrica: A blueprint for survival of dehydration.</title>
        <authorList>
            <person name="Xiao L."/>
            <person name="Yang G."/>
            <person name="Zhang L."/>
            <person name="Yang X."/>
            <person name="Zhao S."/>
            <person name="Ji Z."/>
            <person name="Zhou Q."/>
            <person name="Hu M."/>
            <person name="Wang Y."/>
            <person name="Chen M."/>
            <person name="Xu Y."/>
            <person name="Jin H."/>
            <person name="Xiao X."/>
            <person name="Hu G."/>
            <person name="Bao F."/>
            <person name="Hu Y."/>
            <person name="Wan P."/>
            <person name="Li L."/>
            <person name="Deng X."/>
            <person name="Kuang T."/>
            <person name="Xiang C."/>
            <person name="Zhu J.K."/>
            <person name="Oliver M.J."/>
            <person name="He Y."/>
        </authorList>
    </citation>
    <scope>NUCLEOTIDE SEQUENCE [LARGE SCALE GENOMIC DNA]</scope>
    <source>
        <strain evidence="3">cv. XS01</strain>
    </source>
</reference>
<dbReference type="Proteomes" id="UP000250235">
    <property type="component" value="Unassembled WGS sequence"/>
</dbReference>
<accession>A0A2Z7BBV3</accession>
<dbReference type="EMBL" id="KV007788">
    <property type="protein sequence ID" value="KZV30879.1"/>
    <property type="molecule type" value="Genomic_DNA"/>
</dbReference>
<keyword evidence="3" id="KW-1185">Reference proteome</keyword>
<evidence type="ECO:0000313" key="2">
    <source>
        <dbReference type="EMBL" id="KZV30879.1"/>
    </source>
</evidence>
<keyword evidence="1" id="KW-1133">Transmembrane helix</keyword>
<protein>
    <submittedName>
        <fullName evidence="2">Uncharacterized protein</fullName>
    </submittedName>
</protein>
<feature type="transmembrane region" description="Helical" evidence="1">
    <location>
        <begin position="115"/>
        <end position="137"/>
    </location>
</feature>
<keyword evidence="1" id="KW-0812">Transmembrane</keyword>
<evidence type="ECO:0000256" key="1">
    <source>
        <dbReference type="SAM" id="Phobius"/>
    </source>
</evidence>
<sequence length="230" mass="25075">MFLVALDSLRLALSIDTGLESRSDELRNPSNAIVGAVTTGYECLPPSCDGLTGPDDHGPMISRLIDRALTLLFTTTDCDDITTDVIIADSRFLLALCLDPIADSSSCLLIMMTSLLMSSLLIQRLILLTLSSLIQLLRFLSSADLYALALLLVFIHLLIMMSSPMTSSSMVHLDVPAGSSSSSSACSWFLSFQLIHFAPAGSTWHPPDYEQLTQLWTSPLLIQLPYTMMN</sequence>
<evidence type="ECO:0000313" key="3">
    <source>
        <dbReference type="Proteomes" id="UP000250235"/>
    </source>
</evidence>
<keyword evidence="1" id="KW-0472">Membrane</keyword>
<dbReference type="AlphaFoldDB" id="A0A2Z7BBV3"/>